<proteinExistence type="predicted"/>
<evidence type="ECO:0000313" key="2">
    <source>
        <dbReference type="EMBL" id="JAD31178.1"/>
    </source>
</evidence>
<evidence type="ECO:0000256" key="1">
    <source>
        <dbReference type="SAM" id="MobiDB-lite"/>
    </source>
</evidence>
<reference evidence="2" key="1">
    <citation type="submission" date="2014-09" db="EMBL/GenBank/DDBJ databases">
        <authorList>
            <person name="Magalhaes I.L.F."/>
            <person name="Oliveira U."/>
            <person name="Santos F.R."/>
            <person name="Vidigal T.H.D.A."/>
            <person name="Brescovit A.D."/>
            <person name="Santos A.J."/>
        </authorList>
    </citation>
    <scope>NUCLEOTIDE SEQUENCE</scope>
    <source>
        <tissue evidence="2">Shoot tissue taken approximately 20 cm above the soil surface</tissue>
    </source>
</reference>
<dbReference type="EMBL" id="GBRH01266717">
    <property type="protein sequence ID" value="JAD31178.1"/>
    <property type="molecule type" value="Transcribed_RNA"/>
</dbReference>
<feature type="region of interest" description="Disordered" evidence="1">
    <location>
        <begin position="1"/>
        <end position="29"/>
    </location>
</feature>
<reference evidence="2" key="2">
    <citation type="journal article" date="2015" name="Data Brief">
        <title>Shoot transcriptome of the giant reed, Arundo donax.</title>
        <authorList>
            <person name="Barrero R.A."/>
            <person name="Guerrero F.D."/>
            <person name="Moolhuijzen P."/>
            <person name="Goolsby J.A."/>
            <person name="Tidwell J."/>
            <person name="Bellgard S.E."/>
            <person name="Bellgard M.I."/>
        </authorList>
    </citation>
    <scope>NUCLEOTIDE SEQUENCE</scope>
    <source>
        <tissue evidence="2">Shoot tissue taken approximately 20 cm above the soil surface</tissue>
    </source>
</reference>
<dbReference type="AlphaFoldDB" id="A0A0A8Z0J5"/>
<sequence length="29" mass="2872">MATANQAIMVGSRSARQAPLAPATSARSG</sequence>
<accession>A0A0A8Z0J5</accession>
<protein>
    <submittedName>
        <fullName evidence="2">Uncharacterized protein</fullName>
    </submittedName>
</protein>
<name>A0A0A8Z0J5_ARUDO</name>
<organism evidence="2">
    <name type="scientific">Arundo donax</name>
    <name type="common">Giant reed</name>
    <name type="synonym">Donax arundinaceus</name>
    <dbReference type="NCBI Taxonomy" id="35708"/>
    <lineage>
        <taxon>Eukaryota</taxon>
        <taxon>Viridiplantae</taxon>
        <taxon>Streptophyta</taxon>
        <taxon>Embryophyta</taxon>
        <taxon>Tracheophyta</taxon>
        <taxon>Spermatophyta</taxon>
        <taxon>Magnoliopsida</taxon>
        <taxon>Liliopsida</taxon>
        <taxon>Poales</taxon>
        <taxon>Poaceae</taxon>
        <taxon>PACMAD clade</taxon>
        <taxon>Arundinoideae</taxon>
        <taxon>Arundineae</taxon>
        <taxon>Arundo</taxon>
    </lineage>
</organism>